<keyword evidence="4" id="KW-1185">Reference proteome</keyword>
<sequence length="484" mass="51286">MTSLVYDCKTTLNGAETWFPCPHAMTTTAEGRSSYTLSATKESSKPQFTSTSRERSSSPSRSESTEKGTSSTSTTATSGRTPTRAAAAELPDSTSKDISTQSRPPPTTPSAIFVIETPSFSAAPAQTQEFTLASLVPVASQTLSPPPQKSTSLSPGVIAGIAVGCVVGGLLIGLVTALLLLRRGKGKKPSSRSDAASILVESKALSVAEISERLNTGASSGTSVQLDQFLLDGAPDQEIVNELQSLGELIRQHVEDHYTLRPVGDSVEELSQLLLKLGLGPGIDTQSIAAGCSKSSSRHLGIRSVISHVIFTSIDFHSPGELSLLPEPVAGLLQSIPAAKPTDGDSQGPIAFSQALHSWRRQSAFLLHSNRSQRTALQVDTSMIAPKAQMLTQSLNSFLDTFVDPGTNEEQTSHLQDVVIECAKLGYMLFSHPVDWRFVFEGTPTGTTSISTVVVCPGLEKCSDREGNPYTHPRRVAAPIEAAL</sequence>
<feature type="compositionally biased region" description="Polar residues" evidence="1">
    <location>
        <begin position="32"/>
        <end position="48"/>
    </location>
</feature>
<dbReference type="EMBL" id="PPTA01000026">
    <property type="protein sequence ID" value="TFA97823.1"/>
    <property type="molecule type" value="Genomic_DNA"/>
</dbReference>
<accession>A0ABY2GQQ7</accession>
<evidence type="ECO:0000313" key="4">
    <source>
        <dbReference type="Proteomes" id="UP001642720"/>
    </source>
</evidence>
<evidence type="ECO:0000256" key="2">
    <source>
        <dbReference type="SAM" id="Phobius"/>
    </source>
</evidence>
<dbReference type="GeneID" id="300581927"/>
<dbReference type="RefSeq" id="XP_073554025.1">
    <property type="nucleotide sequence ID" value="XM_073707477.1"/>
</dbReference>
<dbReference type="Proteomes" id="UP001642720">
    <property type="component" value="Unassembled WGS sequence"/>
</dbReference>
<comment type="caution">
    <text evidence="3">The sequence shown here is derived from an EMBL/GenBank/DDBJ whole genome shotgun (WGS) entry which is preliminary data.</text>
</comment>
<protein>
    <submittedName>
        <fullName evidence="3">Uncharacterized protein</fullName>
    </submittedName>
</protein>
<gene>
    <name evidence="3" type="ORF">CCMA1212_010430</name>
</gene>
<feature type="transmembrane region" description="Helical" evidence="2">
    <location>
        <begin position="157"/>
        <end position="181"/>
    </location>
</feature>
<keyword evidence="2" id="KW-0812">Transmembrane</keyword>
<feature type="compositionally biased region" description="Low complexity" evidence="1">
    <location>
        <begin position="57"/>
        <end position="88"/>
    </location>
</feature>
<evidence type="ECO:0000256" key="1">
    <source>
        <dbReference type="SAM" id="MobiDB-lite"/>
    </source>
</evidence>
<organism evidence="3 4">
    <name type="scientific">Trichoderma ghanense</name>
    <dbReference type="NCBI Taxonomy" id="65468"/>
    <lineage>
        <taxon>Eukaryota</taxon>
        <taxon>Fungi</taxon>
        <taxon>Dikarya</taxon>
        <taxon>Ascomycota</taxon>
        <taxon>Pezizomycotina</taxon>
        <taxon>Sordariomycetes</taxon>
        <taxon>Hypocreomycetidae</taxon>
        <taxon>Hypocreales</taxon>
        <taxon>Hypocreaceae</taxon>
        <taxon>Trichoderma</taxon>
    </lineage>
</organism>
<feature type="region of interest" description="Disordered" evidence="1">
    <location>
        <begin position="32"/>
        <end position="111"/>
    </location>
</feature>
<proteinExistence type="predicted"/>
<keyword evidence="2" id="KW-0472">Membrane</keyword>
<evidence type="ECO:0000313" key="3">
    <source>
        <dbReference type="EMBL" id="TFA97823.1"/>
    </source>
</evidence>
<name>A0ABY2GQQ7_9HYPO</name>
<reference evidence="3 4" key="1">
    <citation type="submission" date="2018-01" db="EMBL/GenBank/DDBJ databases">
        <title>Genome characterization of the sugarcane-associated fungus Trichoderma ghanense CCMA-1212 and their application in lignocelulose bioconversion.</title>
        <authorList>
            <person name="Steindorff A.S."/>
            <person name="Mendes T.D."/>
            <person name="Vilela E.S.D."/>
            <person name="Rodrigues D.S."/>
            <person name="Formighieri E.F."/>
            <person name="Melo I.S."/>
            <person name="Favaro L.C.L."/>
        </authorList>
    </citation>
    <scope>NUCLEOTIDE SEQUENCE [LARGE SCALE GENOMIC DNA]</scope>
    <source>
        <strain evidence="3 4">CCMA-1212</strain>
    </source>
</reference>
<keyword evidence="2" id="KW-1133">Transmembrane helix</keyword>